<comment type="caution">
    <text evidence="2">The sequence shown here is derived from an EMBL/GenBank/DDBJ whole genome shotgun (WGS) entry which is preliminary data.</text>
</comment>
<dbReference type="SUPFAM" id="SSF63570">
    <property type="entry name" value="PABC (PABP) domain"/>
    <property type="match status" value="1"/>
</dbReference>
<gene>
    <name evidence="2" type="ORF">ERUC_LOCUS39183</name>
</gene>
<evidence type="ECO:0000313" key="2">
    <source>
        <dbReference type="EMBL" id="CAH8386700.1"/>
    </source>
</evidence>
<protein>
    <recommendedName>
        <fullName evidence="1">PABC domain-containing protein</fullName>
    </recommendedName>
</protein>
<dbReference type="InterPro" id="IPR036053">
    <property type="entry name" value="PABP-dom"/>
</dbReference>
<reference evidence="2 3" key="1">
    <citation type="submission" date="2022-03" db="EMBL/GenBank/DDBJ databases">
        <authorList>
            <person name="Macdonald S."/>
            <person name="Ahmed S."/>
            <person name="Newling K."/>
        </authorList>
    </citation>
    <scope>NUCLEOTIDE SEQUENCE [LARGE SCALE GENOMIC DNA]</scope>
</reference>
<proteinExistence type="predicted"/>
<name>A0ABC8LSB8_ERUVS</name>
<dbReference type="Proteomes" id="UP001642260">
    <property type="component" value="Unassembled WGS sequence"/>
</dbReference>
<dbReference type="EMBL" id="CAKOAT010718487">
    <property type="protein sequence ID" value="CAH8386700.1"/>
    <property type="molecule type" value="Genomic_DNA"/>
</dbReference>
<evidence type="ECO:0000313" key="3">
    <source>
        <dbReference type="Proteomes" id="UP001642260"/>
    </source>
</evidence>
<dbReference type="AlphaFoldDB" id="A0ABC8LSB8"/>
<dbReference type="SMART" id="SM00517">
    <property type="entry name" value="PolyA"/>
    <property type="match status" value="1"/>
</dbReference>
<keyword evidence="3" id="KW-1185">Reference proteome</keyword>
<dbReference type="Gene3D" id="1.10.1900.10">
    <property type="entry name" value="c-terminal domain of poly(a) binding protein"/>
    <property type="match status" value="1"/>
</dbReference>
<organism evidence="2 3">
    <name type="scientific">Eruca vesicaria subsp. sativa</name>
    <name type="common">Garden rocket</name>
    <name type="synonym">Eruca sativa</name>
    <dbReference type="NCBI Taxonomy" id="29727"/>
    <lineage>
        <taxon>Eukaryota</taxon>
        <taxon>Viridiplantae</taxon>
        <taxon>Streptophyta</taxon>
        <taxon>Embryophyta</taxon>
        <taxon>Tracheophyta</taxon>
        <taxon>Spermatophyta</taxon>
        <taxon>Magnoliopsida</taxon>
        <taxon>eudicotyledons</taxon>
        <taxon>Gunneridae</taxon>
        <taxon>Pentapetalae</taxon>
        <taxon>rosids</taxon>
        <taxon>malvids</taxon>
        <taxon>Brassicales</taxon>
        <taxon>Brassicaceae</taxon>
        <taxon>Brassiceae</taxon>
        <taxon>Eruca</taxon>
    </lineage>
</organism>
<dbReference type="InterPro" id="IPR002004">
    <property type="entry name" value="PABP_HYD_C"/>
</dbReference>
<feature type="domain" description="PABC" evidence="1">
    <location>
        <begin position="24"/>
        <end position="101"/>
    </location>
</feature>
<accession>A0ABC8LSB8</accession>
<evidence type="ECO:0000259" key="1">
    <source>
        <dbReference type="PROSITE" id="PS51309"/>
    </source>
</evidence>
<sequence>MPPLINVYSIHDPFARAAFYRRFPIAVLTQALENRTPSEQRNLIGETLYPLVESLVPVFAAKVTGMLLELDRTLIFKLIESPEALKEKVTEAMDVLFKSLVSPTDKARRARCWGVPGSHAPI</sequence>
<dbReference type="Pfam" id="PF00658">
    <property type="entry name" value="MLLE"/>
    <property type="match status" value="1"/>
</dbReference>
<dbReference type="PROSITE" id="PS51309">
    <property type="entry name" value="PABC"/>
    <property type="match status" value="1"/>
</dbReference>